<feature type="transmembrane region" description="Helical" evidence="5">
    <location>
        <begin position="203"/>
        <end position="221"/>
    </location>
</feature>
<evidence type="ECO:0000256" key="4">
    <source>
        <dbReference type="ARBA" id="ARBA00023136"/>
    </source>
</evidence>
<evidence type="ECO:0000256" key="5">
    <source>
        <dbReference type="SAM" id="Phobius"/>
    </source>
</evidence>
<feature type="transmembrane region" description="Helical" evidence="5">
    <location>
        <begin position="83"/>
        <end position="105"/>
    </location>
</feature>
<gene>
    <name evidence="6" type="ORF">DFR67_104213</name>
</gene>
<dbReference type="Pfam" id="PF01040">
    <property type="entry name" value="UbiA"/>
    <property type="match status" value="1"/>
</dbReference>
<protein>
    <submittedName>
        <fullName evidence="6">4-hydroxybenzoate polyprenyltransferase</fullName>
    </submittedName>
</protein>
<dbReference type="CDD" id="cd13956">
    <property type="entry name" value="PT_UbiA"/>
    <property type="match status" value="1"/>
</dbReference>
<keyword evidence="4 5" id="KW-0472">Membrane</keyword>
<feature type="transmembrane region" description="Helical" evidence="5">
    <location>
        <begin position="42"/>
        <end position="63"/>
    </location>
</feature>
<keyword evidence="2 5" id="KW-0812">Transmembrane</keyword>
<comment type="subcellular location">
    <subcellularLocation>
        <location evidence="1">Membrane</location>
        <topology evidence="1">Multi-pass membrane protein</topology>
    </subcellularLocation>
</comment>
<dbReference type="GO" id="GO:0016020">
    <property type="term" value="C:membrane"/>
    <property type="evidence" value="ECO:0007669"/>
    <property type="project" value="UniProtKB-SubCell"/>
</dbReference>
<sequence length="269" mass="27749">MNQPRIGGAVALIRASHAVPAVAVTLFTGLLAASDGADSRTLIAIVVAIFSGQLLIGWTNDFLDRNRDRQVGRSDKPLATGELSSRTVVVAITVAVITCVVSSLACGWAAGTVHLVLGVGSGLAYNAYFKATVLSWIPYFIAFGSLPVIASLAVHPGELPPAWMVAGAALLGVGAHLLNALPDLDDDAATGIEGLPHRLGKKRVPLVAAALMVTATALLVVANSSTWWLWVGLAVVVVTSGATMRMPGRAPFYGAITVAAINVAMLLLI</sequence>
<feature type="transmembrane region" description="Helical" evidence="5">
    <location>
        <begin position="136"/>
        <end position="155"/>
    </location>
</feature>
<evidence type="ECO:0000256" key="1">
    <source>
        <dbReference type="ARBA" id="ARBA00004141"/>
    </source>
</evidence>
<feature type="transmembrane region" description="Helical" evidence="5">
    <location>
        <begin position="227"/>
        <end position="244"/>
    </location>
</feature>
<keyword evidence="6" id="KW-0808">Transferase</keyword>
<dbReference type="EMBL" id="QJSP01000004">
    <property type="protein sequence ID" value="PYE18634.1"/>
    <property type="molecule type" value="Genomic_DNA"/>
</dbReference>
<dbReference type="InterPro" id="IPR044878">
    <property type="entry name" value="UbiA_sf"/>
</dbReference>
<proteinExistence type="predicted"/>
<evidence type="ECO:0000256" key="2">
    <source>
        <dbReference type="ARBA" id="ARBA00022692"/>
    </source>
</evidence>
<evidence type="ECO:0000313" key="7">
    <source>
        <dbReference type="Proteomes" id="UP000247591"/>
    </source>
</evidence>
<evidence type="ECO:0000313" key="6">
    <source>
        <dbReference type="EMBL" id="PYE18634.1"/>
    </source>
</evidence>
<dbReference type="Gene3D" id="1.20.120.1780">
    <property type="entry name" value="UbiA prenyltransferase"/>
    <property type="match status" value="1"/>
</dbReference>
<keyword evidence="3 5" id="KW-1133">Transmembrane helix</keyword>
<name>A0A318RSG9_WILLI</name>
<evidence type="ECO:0000256" key="3">
    <source>
        <dbReference type="ARBA" id="ARBA00022989"/>
    </source>
</evidence>
<dbReference type="RefSeq" id="WP_245937822.1">
    <property type="nucleotide sequence ID" value="NZ_QJSP01000004.1"/>
</dbReference>
<accession>A0A318RSG9</accession>
<dbReference type="GO" id="GO:0016765">
    <property type="term" value="F:transferase activity, transferring alkyl or aryl (other than methyl) groups"/>
    <property type="evidence" value="ECO:0007669"/>
    <property type="project" value="InterPro"/>
</dbReference>
<dbReference type="Proteomes" id="UP000247591">
    <property type="component" value="Unassembled WGS sequence"/>
</dbReference>
<feature type="transmembrane region" description="Helical" evidence="5">
    <location>
        <begin position="251"/>
        <end position="268"/>
    </location>
</feature>
<dbReference type="AlphaFoldDB" id="A0A318RSG9"/>
<keyword evidence="7" id="KW-1185">Reference proteome</keyword>
<dbReference type="Gene3D" id="1.10.357.140">
    <property type="entry name" value="UbiA prenyltransferase"/>
    <property type="match status" value="1"/>
</dbReference>
<dbReference type="InterPro" id="IPR000537">
    <property type="entry name" value="UbiA_prenyltransferase"/>
</dbReference>
<organism evidence="6 7">
    <name type="scientific">Williamsia limnetica</name>
    <dbReference type="NCBI Taxonomy" id="882452"/>
    <lineage>
        <taxon>Bacteria</taxon>
        <taxon>Bacillati</taxon>
        <taxon>Actinomycetota</taxon>
        <taxon>Actinomycetes</taxon>
        <taxon>Mycobacteriales</taxon>
        <taxon>Nocardiaceae</taxon>
        <taxon>Williamsia</taxon>
    </lineage>
</organism>
<feature type="transmembrane region" description="Helical" evidence="5">
    <location>
        <begin position="161"/>
        <end position="182"/>
    </location>
</feature>
<comment type="caution">
    <text evidence="6">The sequence shown here is derived from an EMBL/GenBank/DDBJ whole genome shotgun (WGS) entry which is preliminary data.</text>
</comment>
<reference evidence="6 7" key="1">
    <citation type="submission" date="2018-06" db="EMBL/GenBank/DDBJ databases">
        <title>Genomic Encyclopedia of Type Strains, Phase IV (KMG-IV): sequencing the most valuable type-strain genomes for metagenomic binning, comparative biology and taxonomic classification.</title>
        <authorList>
            <person name="Goeker M."/>
        </authorList>
    </citation>
    <scope>NUCLEOTIDE SEQUENCE [LARGE SCALE GENOMIC DNA]</scope>
    <source>
        <strain evidence="6 7">DSM 45521</strain>
    </source>
</reference>